<keyword evidence="15" id="KW-1185">Reference proteome</keyword>
<keyword evidence="11 12" id="KW-0407">Ion channel</keyword>
<keyword evidence="10 12" id="KW-0739">Sodium transport</keyword>
<dbReference type="Proteomes" id="UP001233999">
    <property type="component" value="Unassembled WGS sequence"/>
</dbReference>
<evidence type="ECO:0000256" key="10">
    <source>
        <dbReference type="ARBA" id="ARBA00023201"/>
    </source>
</evidence>
<gene>
    <name evidence="14" type="ORF">L9F63_004379</name>
</gene>
<keyword evidence="6 13" id="KW-1133">Transmembrane helix</keyword>
<keyword evidence="7" id="KW-0915">Sodium</keyword>
<evidence type="ECO:0000256" key="7">
    <source>
        <dbReference type="ARBA" id="ARBA00023053"/>
    </source>
</evidence>
<evidence type="ECO:0000313" key="15">
    <source>
        <dbReference type="Proteomes" id="UP001233999"/>
    </source>
</evidence>
<evidence type="ECO:0000256" key="4">
    <source>
        <dbReference type="ARBA" id="ARBA00022461"/>
    </source>
</evidence>
<dbReference type="GO" id="GO:0005272">
    <property type="term" value="F:sodium channel activity"/>
    <property type="evidence" value="ECO:0007669"/>
    <property type="project" value="UniProtKB-KW"/>
</dbReference>
<evidence type="ECO:0000256" key="8">
    <source>
        <dbReference type="ARBA" id="ARBA00023065"/>
    </source>
</evidence>
<evidence type="ECO:0000256" key="9">
    <source>
        <dbReference type="ARBA" id="ARBA00023136"/>
    </source>
</evidence>
<evidence type="ECO:0000256" key="13">
    <source>
        <dbReference type="SAM" id="Phobius"/>
    </source>
</evidence>
<keyword evidence="4 12" id="KW-0894">Sodium channel</keyword>
<comment type="subcellular location">
    <subcellularLocation>
        <location evidence="1">Membrane</location>
        <topology evidence="1">Multi-pass membrane protein</topology>
    </subcellularLocation>
</comment>
<name>A0AAD7ZGD6_DIPPU</name>
<comment type="similarity">
    <text evidence="2 12">Belongs to the amiloride-sensitive sodium channel (TC 1.A.6) family.</text>
</comment>
<sequence>MYSNSFWKNSYKARKRVDSIDRYPKKYELKNNSHMTPMEVIKEYCNKATLHGIRYTVREGAPTYDRMCWVITLIICTFFAGLFVKTAWGTFVSSPTVTSVETTHLPLHKVPFPAITICPAVKIDRIRGLDVFKKVSTATFLNVTYLNSSMETILEHVMSAFAMLQHPFYDRMVSHLKAIPDLHSYDTLNVTAMIHSPNYINSQEKSTYLR</sequence>
<accession>A0AAD7ZGD6</accession>
<dbReference type="EMBL" id="JASPKZ010008365">
    <property type="protein sequence ID" value="KAJ9579996.1"/>
    <property type="molecule type" value="Genomic_DNA"/>
</dbReference>
<dbReference type="InterPro" id="IPR001873">
    <property type="entry name" value="ENaC"/>
</dbReference>
<keyword evidence="9 13" id="KW-0472">Membrane</keyword>
<protein>
    <submittedName>
        <fullName evidence="14">Uncharacterized protein</fullName>
    </submittedName>
</protein>
<keyword evidence="8 12" id="KW-0406">Ion transport</keyword>
<evidence type="ECO:0000256" key="12">
    <source>
        <dbReference type="RuleBase" id="RU000679"/>
    </source>
</evidence>
<proteinExistence type="inferred from homology"/>
<evidence type="ECO:0000256" key="3">
    <source>
        <dbReference type="ARBA" id="ARBA00022448"/>
    </source>
</evidence>
<evidence type="ECO:0000256" key="1">
    <source>
        <dbReference type="ARBA" id="ARBA00004141"/>
    </source>
</evidence>
<reference evidence="14" key="2">
    <citation type="submission" date="2023-05" db="EMBL/GenBank/DDBJ databases">
        <authorList>
            <person name="Fouks B."/>
        </authorList>
    </citation>
    <scope>NUCLEOTIDE SEQUENCE</scope>
    <source>
        <strain evidence="14">Stay&amp;Tobe</strain>
        <tissue evidence="14">Testes</tissue>
    </source>
</reference>
<evidence type="ECO:0000256" key="5">
    <source>
        <dbReference type="ARBA" id="ARBA00022692"/>
    </source>
</evidence>
<evidence type="ECO:0000256" key="6">
    <source>
        <dbReference type="ARBA" id="ARBA00022989"/>
    </source>
</evidence>
<feature type="transmembrane region" description="Helical" evidence="13">
    <location>
        <begin position="68"/>
        <end position="88"/>
    </location>
</feature>
<dbReference type="AlphaFoldDB" id="A0AAD7ZGD6"/>
<dbReference type="GO" id="GO:0016020">
    <property type="term" value="C:membrane"/>
    <property type="evidence" value="ECO:0007669"/>
    <property type="project" value="UniProtKB-SubCell"/>
</dbReference>
<evidence type="ECO:0000313" key="14">
    <source>
        <dbReference type="EMBL" id="KAJ9579996.1"/>
    </source>
</evidence>
<reference evidence="14" key="1">
    <citation type="journal article" date="2023" name="IScience">
        <title>Live-bearing cockroach genome reveals convergent evolutionary mechanisms linked to viviparity in insects and beyond.</title>
        <authorList>
            <person name="Fouks B."/>
            <person name="Harrison M.C."/>
            <person name="Mikhailova A.A."/>
            <person name="Marchal E."/>
            <person name="English S."/>
            <person name="Carruthers M."/>
            <person name="Jennings E.C."/>
            <person name="Chiamaka E.L."/>
            <person name="Frigard R.A."/>
            <person name="Pippel M."/>
            <person name="Attardo G.M."/>
            <person name="Benoit J.B."/>
            <person name="Bornberg-Bauer E."/>
            <person name="Tobe S.S."/>
        </authorList>
    </citation>
    <scope>NUCLEOTIDE SEQUENCE</scope>
    <source>
        <strain evidence="14">Stay&amp;Tobe</strain>
    </source>
</reference>
<keyword evidence="5 12" id="KW-0812">Transmembrane</keyword>
<organism evidence="14 15">
    <name type="scientific">Diploptera punctata</name>
    <name type="common">Pacific beetle cockroach</name>
    <dbReference type="NCBI Taxonomy" id="6984"/>
    <lineage>
        <taxon>Eukaryota</taxon>
        <taxon>Metazoa</taxon>
        <taxon>Ecdysozoa</taxon>
        <taxon>Arthropoda</taxon>
        <taxon>Hexapoda</taxon>
        <taxon>Insecta</taxon>
        <taxon>Pterygota</taxon>
        <taxon>Neoptera</taxon>
        <taxon>Polyneoptera</taxon>
        <taxon>Dictyoptera</taxon>
        <taxon>Blattodea</taxon>
        <taxon>Blaberoidea</taxon>
        <taxon>Blaberidae</taxon>
        <taxon>Diplopterinae</taxon>
        <taxon>Diploptera</taxon>
    </lineage>
</organism>
<dbReference type="Pfam" id="PF00858">
    <property type="entry name" value="ASC"/>
    <property type="match status" value="1"/>
</dbReference>
<comment type="caution">
    <text evidence="14">The sequence shown here is derived from an EMBL/GenBank/DDBJ whole genome shotgun (WGS) entry which is preliminary data.</text>
</comment>
<evidence type="ECO:0000256" key="2">
    <source>
        <dbReference type="ARBA" id="ARBA00007193"/>
    </source>
</evidence>
<keyword evidence="3 12" id="KW-0813">Transport</keyword>
<evidence type="ECO:0000256" key="11">
    <source>
        <dbReference type="ARBA" id="ARBA00023303"/>
    </source>
</evidence>